<accession>J3MMQ7</accession>
<dbReference type="InterPro" id="IPR037138">
    <property type="entry name" value="His_deacetylse_dom_sf"/>
</dbReference>
<dbReference type="OMA" id="QWRIVMA"/>
<reference evidence="2" key="1">
    <citation type="journal article" date="2013" name="Nat. Commun.">
        <title>Whole-genome sequencing of Oryza brachyantha reveals mechanisms underlying Oryza genome evolution.</title>
        <authorList>
            <person name="Chen J."/>
            <person name="Huang Q."/>
            <person name="Gao D."/>
            <person name="Wang J."/>
            <person name="Lang Y."/>
            <person name="Liu T."/>
            <person name="Li B."/>
            <person name="Bai Z."/>
            <person name="Luis Goicoechea J."/>
            <person name="Liang C."/>
            <person name="Chen C."/>
            <person name="Zhang W."/>
            <person name="Sun S."/>
            <person name="Liao Y."/>
            <person name="Zhang X."/>
            <person name="Yang L."/>
            <person name="Song C."/>
            <person name="Wang M."/>
            <person name="Shi J."/>
            <person name="Liu G."/>
            <person name="Liu J."/>
            <person name="Zhou H."/>
            <person name="Zhou W."/>
            <person name="Yu Q."/>
            <person name="An N."/>
            <person name="Chen Y."/>
            <person name="Cai Q."/>
            <person name="Wang B."/>
            <person name="Liu B."/>
            <person name="Min J."/>
            <person name="Huang Y."/>
            <person name="Wu H."/>
            <person name="Li Z."/>
            <person name="Zhang Y."/>
            <person name="Yin Y."/>
            <person name="Song W."/>
            <person name="Jiang J."/>
            <person name="Jackson S.A."/>
            <person name="Wing R.A."/>
            <person name="Wang J."/>
            <person name="Chen M."/>
        </authorList>
    </citation>
    <scope>NUCLEOTIDE SEQUENCE [LARGE SCALE GENOMIC DNA]</scope>
    <source>
        <strain evidence="2">cv. IRGC 101232</strain>
    </source>
</reference>
<dbReference type="InterPro" id="IPR023696">
    <property type="entry name" value="Ureohydrolase_dom_sf"/>
</dbReference>
<dbReference type="AlphaFoldDB" id="J3MMQ7"/>
<dbReference type="PANTHER" id="PTHR10625:SF25">
    <property type="entry name" value="HISTONE DEACETYLASE 18-RELATED"/>
    <property type="match status" value="1"/>
</dbReference>
<dbReference type="GO" id="GO:0000118">
    <property type="term" value="C:histone deacetylase complex"/>
    <property type="evidence" value="ECO:0007669"/>
    <property type="project" value="TreeGrafter"/>
</dbReference>
<proteinExistence type="predicted"/>
<dbReference type="GO" id="GO:0040029">
    <property type="term" value="P:epigenetic regulation of gene expression"/>
    <property type="evidence" value="ECO:0007669"/>
    <property type="project" value="TreeGrafter"/>
</dbReference>
<dbReference type="EnsemblPlants" id="OB07G26890.1">
    <property type="protein sequence ID" value="OB07G26890.1"/>
    <property type="gene ID" value="OB07G26890"/>
</dbReference>
<organism evidence="2">
    <name type="scientific">Oryza brachyantha</name>
    <name type="common">malo sina</name>
    <dbReference type="NCBI Taxonomy" id="4533"/>
    <lineage>
        <taxon>Eukaryota</taxon>
        <taxon>Viridiplantae</taxon>
        <taxon>Streptophyta</taxon>
        <taxon>Embryophyta</taxon>
        <taxon>Tracheophyta</taxon>
        <taxon>Spermatophyta</taxon>
        <taxon>Magnoliopsida</taxon>
        <taxon>Liliopsida</taxon>
        <taxon>Poales</taxon>
        <taxon>Poaceae</taxon>
        <taxon>BOP clade</taxon>
        <taxon>Oryzoideae</taxon>
        <taxon>Oryzeae</taxon>
        <taxon>Oryzinae</taxon>
        <taxon>Oryza</taxon>
    </lineage>
</organism>
<dbReference type="GO" id="GO:0004407">
    <property type="term" value="F:histone deacetylase activity"/>
    <property type="evidence" value="ECO:0007669"/>
    <property type="project" value="TreeGrafter"/>
</dbReference>
<dbReference type="PANTHER" id="PTHR10625">
    <property type="entry name" value="HISTONE DEACETYLASE HDAC1-RELATED"/>
    <property type="match status" value="1"/>
</dbReference>
<evidence type="ECO:0000313" key="2">
    <source>
        <dbReference type="EnsemblPlants" id="OB07G26890.1"/>
    </source>
</evidence>
<name>J3MMQ7_ORYBR</name>
<dbReference type="Gene3D" id="3.10.490.10">
    <property type="entry name" value="Gamma-glutamyl cyclotransferase-like"/>
    <property type="match status" value="1"/>
</dbReference>
<feature type="domain" description="Histone deacetylase" evidence="1">
    <location>
        <begin position="22"/>
        <end position="91"/>
    </location>
</feature>
<dbReference type="GO" id="GO:0005737">
    <property type="term" value="C:cytoplasm"/>
    <property type="evidence" value="ECO:0007669"/>
    <property type="project" value="TreeGrafter"/>
</dbReference>
<dbReference type="SUPFAM" id="SSF52768">
    <property type="entry name" value="Arginase/deacetylase"/>
    <property type="match status" value="1"/>
</dbReference>
<sequence length="354" mass="38959">MEASILLKATLLTVSLGKELIDPDINLVSAGFDAALGDPLGGCCITPNGYAPLLTKLLKKKLLGFAQWRIVMALEGGCNLRSIASSVSACAKLSLGDKFRYDKPYMHPFESSWRVLQAISVIILFLPTPLTRLFVDTLYFDELFENADKTHHVYTDVLELYPSSGSESDVEELPDAMAFVNVIQITDGVISESLSKLRLEDKIAMTATSSNITVEQSPTDLAEPQNFGSAAVSKEISSLSFTWRSELSKVYVWYASFGSNMWTPRFLCYIHGGKAEGMNIPCFGSHDPSPPSGTMWKTVPHRLFFGRSSTTCWGIGGVGFLNPETNPSGNSYVCTYKITLEQFNDALFRESFSE</sequence>
<dbReference type="Proteomes" id="UP000006038">
    <property type="component" value="Chromosome 7"/>
</dbReference>
<dbReference type="Gramene" id="OB07G26890.1">
    <property type="protein sequence ID" value="OB07G26890.1"/>
    <property type="gene ID" value="OB07G26890"/>
</dbReference>
<dbReference type="eggNOG" id="KOG1343">
    <property type="taxonomic scope" value="Eukaryota"/>
</dbReference>
<dbReference type="Pfam" id="PF00850">
    <property type="entry name" value="Hist_deacetyl"/>
    <property type="match status" value="1"/>
</dbReference>
<dbReference type="HOGENOM" id="CLU_783837_0_0_1"/>
<dbReference type="InterPro" id="IPR023801">
    <property type="entry name" value="His_deacetylse_dom"/>
</dbReference>
<protein>
    <recommendedName>
        <fullName evidence="1">Histone deacetylase domain-containing protein</fullName>
    </recommendedName>
</protein>
<reference evidence="2" key="2">
    <citation type="submission" date="2013-04" db="UniProtKB">
        <authorList>
            <consortium name="EnsemblPlants"/>
        </authorList>
    </citation>
    <scope>IDENTIFICATION</scope>
</reference>
<evidence type="ECO:0000313" key="3">
    <source>
        <dbReference type="Proteomes" id="UP000006038"/>
    </source>
</evidence>
<dbReference type="STRING" id="4533.J3MMQ7"/>
<keyword evidence="3" id="KW-1185">Reference proteome</keyword>
<dbReference type="Gene3D" id="3.40.800.20">
    <property type="entry name" value="Histone deacetylase domain"/>
    <property type="match status" value="1"/>
</dbReference>
<evidence type="ECO:0000259" key="1">
    <source>
        <dbReference type="Pfam" id="PF00850"/>
    </source>
</evidence>